<feature type="region of interest" description="Pyrophosphorylase" evidence="18">
    <location>
        <begin position="1"/>
        <end position="230"/>
    </location>
</feature>
<dbReference type="InterPro" id="IPR038009">
    <property type="entry name" value="GlmU_C_LbH"/>
</dbReference>
<comment type="pathway">
    <text evidence="18">Nucleotide-sugar biosynthesis; UDP-N-acetyl-alpha-D-glucosamine biosynthesis; N-acetyl-alpha-D-glucosamine 1-phosphate from alpha-D-glucosamine 6-phosphate (route II): step 2/2.</text>
</comment>
<dbReference type="EMBL" id="BMKA01000003">
    <property type="protein sequence ID" value="GGA22331.1"/>
    <property type="molecule type" value="Genomic_DNA"/>
</dbReference>
<feature type="binding site" evidence="18">
    <location>
        <position position="364"/>
    </location>
    <ligand>
        <name>acetyl-CoA</name>
        <dbReference type="ChEBI" id="CHEBI:57288"/>
    </ligand>
</feature>
<comment type="pathway">
    <text evidence="18">Nucleotide-sugar biosynthesis; UDP-N-acetyl-alpha-D-glucosamine biosynthesis; UDP-N-acetyl-alpha-D-glucosamine from N-acetyl-alpha-D-glucosamine 1-phosphate: step 1/1.</text>
</comment>
<evidence type="ECO:0000256" key="1">
    <source>
        <dbReference type="ARBA" id="ARBA00004496"/>
    </source>
</evidence>
<dbReference type="InterPro" id="IPR005882">
    <property type="entry name" value="Bifunctional_GlmU"/>
</dbReference>
<dbReference type="EC" id="2.7.7.23" evidence="18"/>
<evidence type="ECO:0000256" key="2">
    <source>
        <dbReference type="ARBA" id="ARBA00007707"/>
    </source>
</evidence>
<comment type="catalytic activity">
    <reaction evidence="15 18">
        <text>alpha-D-glucosamine 1-phosphate + acetyl-CoA = N-acetyl-alpha-D-glucosamine 1-phosphate + CoA + H(+)</text>
        <dbReference type="Rhea" id="RHEA:13725"/>
        <dbReference type="ChEBI" id="CHEBI:15378"/>
        <dbReference type="ChEBI" id="CHEBI:57287"/>
        <dbReference type="ChEBI" id="CHEBI:57288"/>
        <dbReference type="ChEBI" id="CHEBI:57776"/>
        <dbReference type="ChEBI" id="CHEBI:58516"/>
        <dbReference type="EC" id="2.3.1.157"/>
    </reaction>
</comment>
<dbReference type="Pfam" id="PF12804">
    <property type="entry name" value="NTP_transf_3"/>
    <property type="match status" value="1"/>
</dbReference>
<evidence type="ECO:0000256" key="10">
    <source>
        <dbReference type="ARBA" id="ARBA00022960"/>
    </source>
</evidence>
<organism evidence="20 21">
    <name type="scientific">Neptunicoccus cionae</name>
    <dbReference type="NCBI Taxonomy" id="2035344"/>
    <lineage>
        <taxon>Bacteria</taxon>
        <taxon>Pseudomonadati</taxon>
        <taxon>Pseudomonadota</taxon>
        <taxon>Alphaproteobacteria</taxon>
        <taxon>Rhodobacterales</taxon>
        <taxon>Paracoccaceae</taxon>
        <taxon>Neptunicoccus</taxon>
    </lineage>
</organism>
<sequence>MPVAVVILAAGQGSRMKSDLPKVLHKVAHAPLLVHAMRAAQSIEADRIVVVTGHGGAAVAAAATDYAEDTVIVTQDEQLGTAHAVQQARDALADFDGDVVVLYGDTPFIREETLQDMLSARQSGAGIVVLGFEAAAPGRYGRLVLDQSGGLARIVEAKDASAEELAITLCNSGVICADRSTMFDLIEAVGNDNESEEYYLTDLVGLARDRDLSCAAITCPEAETMGVNSRVDLAAAEATFQAAVRLEALENGATLSAPETVHFAYDTYIGRDVVIEQNVVFGPEVTVESGAHIRAFSHLEGCHVSEAAVIGPYARLRPGAEIGGGAKVGNFVEVKSALVGTGAKINHLSYVGDAEIGADANIGAGTITCNYDGVFKHKTVIGARAFIGSNTALVAPVTIGEDAMTGSGSVVTQDAGDGDLAIARAKQVNKTGLALRVMNKLRAAKAAQLKDK</sequence>
<dbReference type="HAMAP" id="MF_01631">
    <property type="entry name" value="GlmU"/>
    <property type="match status" value="1"/>
</dbReference>
<feature type="binding site" evidence="18">
    <location>
        <position position="75"/>
    </location>
    <ligand>
        <name>UDP-N-acetyl-alpha-D-glucosamine</name>
        <dbReference type="ChEBI" id="CHEBI:57705"/>
    </ligand>
</feature>
<proteinExistence type="inferred from homology"/>
<keyword evidence="11 18" id="KW-0573">Peptidoglycan synthesis</keyword>
<dbReference type="GO" id="GO:0006048">
    <property type="term" value="P:UDP-N-acetylglucosamine biosynthetic process"/>
    <property type="evidence" value="ECO:0007669"/>
    <property type="project" value="InterPro"/>
</dbReference>
<feature type="binding site" evidence="18">
    <location>
        <position position="228"/>
    </location>
    <ligand>
        <name>Mg(2+)</name>
        <dbReference type="ChEBI" id="CHEBI:18420"/>
    </ligand>
</feature>
<feature type="region of interest" description="N-acetyltransferase" evidence="18">
    <location>
        <begin position="252"/>
        <end position="452"/>
    </location>
</feature>
<feature type="binding site" evidence="18">
    <location>
        <begin position="103"/>
        <end position="105"/>
    </location>
    <ligand>
        <name>UDP-N-acetyl-alpha-D-glucosamine</name>
        <dbReference type="ChEBI" id="CHEBI:57705"/>
    </ligand>
</feature>
<dbReference type="GO" id="GO:0009252">
    <property type="term" value="P:peptidoglycan biosynthetic process"/>
    <property type="evidence" value="ECO:0007669"/>
    <property type="project" value="UniProtKB-UniRule"/>
</dbReference>
<feature type="binding site" evidence="18">
    <location>
        <position position="105"/>
    </location>
    <ligand>
        <name>Mg(2+)</name>
        <dbReference type="ChEBI" id="CHEBI:18420"/>
    </ligand>
</feature>
<dbReference type="InterPro" id="IPR029044">
    <property type="entry name" value="Nucleotide-diphossugar_trans"/>
</dbReference>
<dbReference type="EC" id="2.3.1.157" evidence="18"/>
<evidence type="ECO:0000256" key="13">
    <source>
        <dbReference type="ARBA" id="ARBA00023315"/>
    </source>
</evidence>
<evidence type="ECO:0000256" key="6">
    <source>
        <dbReference type="ARBA" id="ARBA00022695"/>
    </source>
</evidence>
<comment type="pathway">
    <text evidence="18">Bacterial outer membrane biogenesis; LPS lipid A biosynthesis.</text>
</comment>
<feature type="active site" description="Proton acceptor" evidence="18">
    <location>
        <position position="347"/>
    </location>
</feature>
<feature type="binding site" evidence="18">
    <location>
        <position position="317"/>
    </location>
    <ligand>
        <name>UDP-N-acetyl-alpha-D-glucosamine</name>
        <dbReference type="ChEBI" id="CHEBI:57705"/>
    </ligand>
</feature>
<dbReference type="Proteomes" id="UP000628017">
    <property type="component" value="Unassembled WGS sequence"/>
</dbReference>
<comment type="subunit">
    <text evidence="18">Homotrimer.</text>
</comment>
<gene>
    <name evidence="18 20" type="primary">glmU</name>
    <name evidence="20" type="ORF">GCM10011498_23870</name>
</gene>
<name>A0A916VQN6_9RHOB</name>
<dbReference type="NCBIfam" id="TIGR01173">
    <property type="entry name" value="glmU"/>
    <property type="match status" value="1"/>
</dbReference>
<feature type="binding site" evidence="18">
    <location>
        <position position="156"/>
    </location>
    <ligand>
        <name>UDP-N-acetyl-alpha-D-glucosamine</name>
        <dbReference type="ChEBI" id="CHEBI:57705"/>
    </ligand>
</feature>
<feature type="binding site" evidence="18">
    <location>
        <begin position="8"/>
        <end position="11"/>
    </location>
    <ligand>
        <name>UDP-N-acetyl-alpha-D-glucosamine</name>
        <dbReference type="ChEBI" id="CHEBI:57705"/>
    </ligand>
</feature>
<evidence type="ECO:0000313" key="21">
    <source>
        <dbReference type="Proteomes" id="UP000628017"/>
    </source>
</evidence>
<keyword evidence="6 18" id="KW-0548">Nucleotidyltransferase</keyword>
<keyword evidence="4 18" id="KW-0963">Cytoplasm</keyword>
<dbReference type="SUPFAM" id="SSF51161">
    <property type="entry name" value="Trimeric LpxA-like enzymes"/>
    <property type="match status" value="1"/>
</dbReference>
<dbReference type="InterPro" id="IPR011004">
    <property type="entry name" value="Trimer_LpxA-like_sf"/>
</dbReference>
<dbReference type="GO" id="GO:0019134">
    <property type="term" value="F:glucosamine-1-phosphate N-acetyltransferase activity"/>
    <property type="evidence" value="ECO:0007669"/>
    <property type="project" value="UniProtKB-UniRule"/>
</dbReference>
<comment type="similarity">
    <text evidence="2 18">In the C-terminal section; belongs to the transferase hexapeptide repeat family.</text>
</comment>
<feature type="binding site" evidence="18">
    <location>
        <begin position="370"/>
        <end position="371"/>
    </location>
    <ligand>
        <name>acetyl-CoA</name>
        <dbReference type="ChEBI" id="CHEBI:57288"/>
    </ligand>
</feature>
<dbReference type="GO" id="GO:0009245">
    <property type="term" value="P:lipid A biosynthetic process"/>
    <property type="evidence" value="ECO:0007669"/>
    <property type="project" value="UniProtKB-UniRule"/>
</dbReference>
<evidence type="ECO:0000256" key="12">
    <source>
        <dbReference type="ARBA" id="ARBA00023268"/>
    </source>
</evidence>
<dbReference type="Gene3D" id="3.90.550.10">
    <property type="entry name" value="Spore Coat Polysaccharide Biosynthesis Protein SpsA, Chain A"/>
    <property type="match status" value="1"/>
</dbReference>
<feature type="binding site" evidence="18">
    <location>
        <position position="361"/>
    </location>
    <ligand>
        <name>UDP-N-acetyl-alpha-D-glucosamine</name>
        <dbReference type="ChEBI" id="CHEBI:57705"/>
    </ligand>
</feature>
<dbReference type="AlphaFoldDB" id="A0A916VQN6"/>
<dbReference type="GO" id="GO:0008360">
    <property type="term" value="P:regulation of cell shape"/>
    <property type="evidence" value="ECO:0007669"/>
    <property type="project" value="UniProtKB-KW"/>
</dbReference>
<comment type="caution">
    <text evidence="20">The sequence shown here is derived from an EMBL/GenBank/DDBJ whole genome shotgun (WGS) entry which is preliminary data.</text>
</comment>
<feature type="binding site" evidence="18">
    <location>
        <position position="335"/>
    </location>
    <ligand>
        <name>UDP-N-acetyl-alpha-D-glucosamine</name>
        <dbReference type="ChEBI" id="CHEBI:57705"/>
    </ligand>
</feature>
<feature type="binding site" evidence="18">
    <location>
        <position position="141"/>
    </location>
    <ligand>
        <name>UDP-N-acetyl-alpha-D-glucosamine</name>
        <dbReference type="ChEBI" id="CHEBI:57705"/>
    </ligand>
</feature>
<feature type="binding site" evidence="18">
    <location>
        <position position="22"/>
    </location>
    <ligand>
        <name>UDP-N-acetyl-alpha-D-glucosamine</name>
        <dbReference type="ChEBI" id="CHEBI:57705"/>
    </ligand>
</feature>
<evidence type="ECO:0000256" key="5">
    <source>
        <dbReference type="ARBA" id="ARBA00022679"/>
    </source>
</evidence>
<dbReference type="Pfam" id="PF00132">
    <property type="entry name" value="Hexapep"/>
    <property type="match status" value="1"/>
</dbReference>
<dbReference type="NCBIfam" id="NF010933">
    <property type="entry name" value="PRK14353.1"/>
    <property type="match status" value="1"/>
</dbReference>
<dbReference type="GO" id="GO:0000287">
    <property type="term" value="F:magnesium ion binding"/>
    <property type="evidence" value="ECO:0007669"/>
    <property type="project" value="UniProtKB-UniRule"/>
</dbReference>
<keyword evidence="8 18" id="KW-0677">Repeat</keyword>
<dbReference type="InterPro" id="IPR025877">
    <property type="entry name" value="MobA-like_NTP_Trfase"/>
</dbReference>
<comment type="catalytic activity">
    <reaction evidence="16 18">
        <text>N-acetyl-alpha-D-glucosamine 1-phosphate + UTP + H(+) = UDP-N-acetyl-alpha-D-glucosamine + diphosphate</text>
        <dbReference type="Rhea" id="RHEA:13509"/>
        <dbReference type="ChEBI" id="CHEBI:15378"/>
        <dbReference type="ChEBI" id="CHEBI:33019"/>
        <dbReference type="ChEBI" id="CHEBI:46398"/>
        <dbReference type="ChEBI" id="CHEBI:57705"/>
        <dbReference type="ChEBI" id="CHEBI:57776"/>
        <dbReference type="EC" id="2.7.7.23"/>
    </reaction>
</comment>
<dbReference type="PANTHER" id="PTHR43584:SF3">
    <property type="entry name" value="BIFUNCTIONAL PROTEIN GLMU"/>
    <property type="match status" value="1"/>
</dbReference>
<keyword evidence="21" id="KW-1185">Reference proteome</keyword>
<dbReference type="GO" id="GO:0016020">
    <property type="term" value="C:membrane"/>
    <property type="evidence" value="ECO:0007669"/>
    <property type="project" value="GOC"/>
</dbReference>
<keyword evidence="10 18" id="KW-0133">Cell shape</keyword>
<evidence type="ECO:0000256" key="9">
    <source>
        <dbReference type="ARBA" id="ARBA00022842"/>
    </source>
</evidence>
<comment type="similarity">
    <text evidence="3 18">In the N-terminal section; belongs to the N-acetylglucosamine-1-phosphate uridyltransferase family.</text>
</comment>
<dbReference type="InterPro" id="IPR050065">
    <property type="entry name" value="GlmU-like"/>
</dbReference>
<keyword evidence="14 18" id="KW-0961">Cell wall biogenesis/degradation</keyword>
<comment type="function">
    <text evidence="17 18">Catalyzes the last two sequential reactions in the de novo biosynthetic pathway for UDP-N-acetylglucosamine (UDP-GlcNAc). The C-terminal domain catalyzes the transfer of acetyl group from acetyl coenzyme A to glucosamine-1-phosphate (GlcN-1-P) to produce N-acetylglucosamine-1-phosphate (GlcNAc-1-P), which is converted into UDP-GlcNAc by the transfer of uridine 5-monophosphate (from uridine 5-triphosphate), a reaction catalyzed by the N-terminal domain.</text>
</comment>
<dbReference type="CDD" id="cd03353">
    <property type="entry name" value="LbH_GlmU_C"/>
    <property type="match status" value="1"/>
</dbReference>
<dbReference type="PANTHER" id="PTHR43584">
    <property type="entry name" value="NUCLEOTIDYL TRANSFERASE"/>
    <property type="match status" value="1"/>
</dbReference>
<keyword evidence="13 18" id="KW-0012">Acyltransferase</keyword>
<dbReference type="SUPFAM" id="SSF53448">
    <property type="entry name" value="Nucleotide-diphospho-sugar transferases"/>
    <property type="match status" value="1"/>
</dbReference>
<keyword evidence="12 18" id="KW-0511">Multifunctional enzyme</keyword>
<evidence type="ECO:0000313" key="20">
    <source>
        <dbReference type="EMBL" id="GGA22331.1"/>
    </source>
</evidence>
<dbReference type="RefSeq" id="WP_188675464.1">
    <property type="nucleotide sequence ID" value="NZ_BMKA01000003.1"/>
</dbReference>
<evidence type="ECO:0000256" key="8">
    <source>
        <dbReference type="ARBA" id="ARBA00022737"/>
    </source>
</evidence>
<dbReference type="GO" id="GO:0000902">
    <property type="term" value="P:cell morphogenesis"/>
    <property type="evidence" value="ECO:0007669"/>
    <property type="project" value="UniProtKB-UniRule"/>
</dbReference>
<feature type="binding site" evidence="18">
    <location>
        <position position="228"/>
    </location>
    <ligand>
        <name>UDP-N-acetyl-alpha-D-glucosamine</name>
        <dbReference type="ChEBI" id="CHEBI:57705"/>
    </ligand>
</feature>
<evidence type="ECO:0000259" key="19">
    <source>
        <dbReference type="Pfam" id="PF12804"/>
    </source>
</evidence>
<evidence type="ECO:0000256" key="18">
    <source>
        <dbReference type="HAMAP-Rule" id="MF_01631"/>
    </source>
</evidence>
<dbReference type="GO" id="GO:0071555">
    <property type="term" value="P:cell wall organization"/>
    <property type="evidence" value="ECO:0007669"/>
    <property type="project" value="UniProtKB-KW"/>
</dbReference>
<dbReference type="InterPro" id="IPR001451">
    <property type="entry name" value="Hexapep"/>
</dbReference>
<feature type="binding site" evidence="18">
    <location>
        <position position="424"/>
    </location>
    <ligand>
        <name>acetyl-CoA</name>
        <dbReference type="ChEBI" id="CHEBI:57288"/>
    </ligand>
</feature>
<feature type="domain" description="MobA-like NTP transferase" evidence="19">
    <location>
        <begin position="5"/>
        <end position="133"/>
    </location>
</feature>
<feature type="region of interest" description="Linker" evidence="18">
    <location>
        <begin position="231"/>
        <end position="251"/>
    </location>
</feature>
<evidence type="ECO:0000256" key="3">
    <source>
        <dbReference type="ARBA" id="ARBA00007947"/>
    </source>
</evidence>
<keyword evidence="7 18" id="KW-0479">Metal-binding</keyword>
<dbReference type="GO" id="GO:0005737">
    <property type="term" value="C:cytoplasm"/>
    <property type="evidence" value="ECO:0007669"/>
    <property type="project" value="UniProtKB-SubCell"/>
</dbReference>
<evidence type="ECO:0000256" key="11">
    <source>
        <dbReference type="ARBA" id="ARBA00022984"/>
    </source>
</evidence>
<keyword evidence="9 18" id="KW-0460">Magnesium</keyword>
<feature type="binding site" evidence="18">
    <location>
        <position position="407"/>
    </location>
    <ligand>
        <name>acetyl-CoA</name>
        <dbReference type="ChEBI" id="CHEBI:57288"/>
    </ligand>
</feature>
<keyword evidence="5 18" id="KW-0808">Transferase</keyword>
<feature type="binding site" evidence="18">
    <location>
        <position position="389"/>
    </location>
    <ligand>
        <name>acetyl-CoA</name>
        <dbReference type="ChEBI" id="CHEBI:57288"/>
    </ligand>
</feature>
<comment type="subcellular location">
    <subcellularLocation>
        <location evidence="1 18">Cytoplasm</location>
    </subcellularLocation>
</comment>
<accession>A0A916VQN6</accession>
<reference evidence="20" key="2">
    <citation type="submission" date="2020-09" db="EMBL/GenBank/DDBJ databases">
        <authorList>
            <person name="Sun Q."/>
            <person name="Zhou Y."/>
        </authorList>
    </citation>
    <scope>NUCLEOTIDE SEQUENCE</scope>
    <source>
        <strain evidence="20">CGMCC 1.15880</strain>
    </source>
</reference>
<dbReference type="Gene3D" id="2.160.10.10">
    <property type="entry name" value="Hexapeptide repeat proteins"/>
    <property type="match status" value="1"/>
</dbReference>
<dbReference type="GO" id="GO:0003977">
    <property type="term" value="F:UDP-N-acetylglucosamine diphosphorylase activity"/>
    <property type="evidence" value="ECO:0007669"/>
    <property type="project" value="UniProtKB-UniRule"/>
</dbReference>
<feature type="binding site" evidence="18">
    <location>
        <begin position="80"/>
        <end position="81"/>
    </location>
    <ligand>
        <name>UDP-N-acetyl-alpha-D-glucosamine</name>
        <dbReference type="ChEBI" id="CHEBI:57705"/>
    </ligand>
</feature>
<evidence type="ECO:0000256" key="17">
    <source>
        <dbReference type="ARBA" id="ARBA00049628"/>
    </source>
</evidence>
<evidence type="ECO:0000256" key="15">
    <source>
        <dbReference type="ARBA" id="ARBA00048247"/>
    </source>
</evidence>
<evidence type="ECO:0000256" key="7">
    <source>
        <dbReference type="ARBA" id="ARBA00022723"/>
    </source>
</evidence>
<evidence type="ECO:0000256" key="16">
    <source>
        <dbReference type="ARBA" id="ARBA00048493"/>
    </source>
</evidence>
<comment type="cofactor">
    <cofactor evidence="18">
        <name>Mg(2+)</name>
        <dbReference type="ChEBI" id="CHEBI:18420"/>
    </cofactor>
    <text evidence="18">Binds 1 Mg(2+) ion per subunit.</text>
</comment>
<feature type="binding site" evidence="18">
    <location>
        <position position="171"/>
    </location>
    <ligand>
        <name>UDP-N-acetyl-alpha-D-glucosamine</name>
        <dbReference type="ChEBI" id="CHEBI:57705"/>
    </ligand>
</feature>
<dbReference type="CDD" id="cd02540">
    <property type="entry name" value="GT2_GlmU_N_bac"/>
    <property type="match status" value="1"/>
</dbReference>
<evidence type="ECO:0000256" key="4">
    <source>
        <dbReference type="ARBA" id="ARBA00022490"/>
    </source>
</evidence>
<evidence type="ECO:0000256" key="14">
    <source>
        <dbReference type="ARBA" id="ARBA00023316"/>
    </source>
</evidence>
<reference evidence="20" key="1">
    <citation type="journal article" date="2014" name="Int. J. Syst. Evol. Microbiol.">
        <title>Complete genome sequence of Corynebacterium casei LMG S-19264T (=DSM 44701T), isolated from a smear-ripened cheese.</title>
        <authorList>
            <consortium name="US DOE Joint Genome Institute (JGI-PGF)"/>
            <person name="Walter F."/>
            <person name="Albersmeier A."/>
            <person name="Kalinowski J."/>
            <person name="Ruckert C."/>
        </authorList>
    </citation>
    <scope>NUCLEOTIDE SEQUENCE</scope>
    <source>
        <strain evidence="20">CGMCC 1.15880</strain>
    </source>
</reference>
<protein>
    <recommendedName>
        <fullName evidence="18">Bifunctional protein GlmU</fullName>
    </recommendedName>
    <domain>
        <recommendedName>
            <fullName evidence="18">UDP-N-acetylglucosamine pyrophosphorylase</fullName>
            <ecNumber evidence="18">2.7.7.23</ecNumber>
        </recommendedName>
        <alternativeName>
            <fullName evidence="18">N-acetylglucosamine-1-phosphate uridyltransferase</fullName>
        </alternativeName>
    </domain>
    <domain>
        <recommendedName>
            <fullName evidence="18">Glucosamine-1-phosphate N-acetyltransferase</fullName>
            <ecNumber evidence="18">2.3.1.157</ecNumber>
        </recommendedName>
    </domain>
</protein>
<feature type="binding site" evidence="18">
    <location>
        <position position="350"/>
    </location>
    <ligand>
        <name>UDP-N-acetyl-alpha-D-glucosamine</name>
        <dbReference type="ChEBI" id="CHEBI:57705"/>
    </ligand>
</feature>